<protein>
    <submittedName>
        <fullName evidence="8">Molybdate ABC transporter substrate-binding protein</fullName>
    </submittedName>
</protein>
<evidence type="ECO:0000313" key="9">
    <source>
        <dbReference type="Proteomes" id="UP000292424"/>
    </source>
</evidence>
<evidence type="ECO:0000256" key="4">
    <source>
        <dbReference type="ARBA" id="ARBA00022729"/>
    </source>
</evidence>
<keyword evidence="2 6" id="KW-0500">Molybdenum</keyword>
<dbReference type="SUPFAM" id="SSF53850">
    <property type="entry name" value="Periplasmic binding protein-like II"/>
    <property type="match status" value="1"/>
</dbReference>
<dbReference type="InterPro" id="IPR005950">
    <property type="entry name" value="ModA"/>
</dbReference>
<evidence type="ECO:0000313" key="8">
    <source>
        <dbReference type="EMBL" id="QES88391.1"/>
    </source>
</evidence>
<dbReference type="Gene3D" id="3.40.190.10">
    <property type="entry name" value="Periplasmic binding protein-like II"/>
    <property type="match status" value="2"/>
</dbReference>
<dbReference type="RefSeq" id="WP_131329279.1">
    <property type="nucleotide sequence ID" value="NZ_CP044016.1"/>
</dbReference>
<dbReference type="CDD" id="cd13539">
    <property type="entry name" value="PBP2_AvModA"/>
    <property type="match status" value="1"/>
</dbReference>
<name>A0A5P2GA25_9BACT</name>
<evidence type="ECO:0000256" key="7">
    <source>
        <dbReference type="SAM" id="SignalP"/>
    </source>
</evidence>
<evidence type="ECO:0000256" key="5">
    <source>
        <dbReference type="ARBA" id="ARBA00062515"/>
    </source>
</evidence>
<dbReference type="FunFam" id="3.40.190.10:FF:000035">
    <property type="entry name" value="Molybdate ABC transporter substrate-binding protein"/>
    <property type="match status" value="1"/>
</dbReference>
<dbReference type="PANTHER" id="PTHR30632:SF14">
    <property type="entry name" value="TUNGSTATE_MOLYBDATE_CHROMATE-BINDING PROTEIN MODA"/>
    <property type="match status" value="1"/>
</dbReference>
<evidence type="ECO:0000256" key="1">
    <source>
        <dbReference type="ARBA" id="ARBA00009175"/>
    </source>
</evidence>
<proteinExistence type="inferred from homology"/>
<comment type="similarity">
    <text evidence="1">Belongs to the bacterial solute-binding protein ModA family.</text>
</comment>
<organism evidence="8 9">
    <name type="scientific">Rhizosphaericola mali</name>
    <dbReference type="NCBI Taxonomy" id="2545455"/>
    <lineage>
        <taxon>Bacteria</taxon>
        <taxon>Pseudomonadati</taxon>
        <taxon>Bacteroidota</taxon>
        <taxon>Chitinophagia</taxon>
        <taxon>Chitinophagales</taxon>
        <taxon>Chitinophagaceae</taxon>
        <taxon>Rhizosphaericola</taxon>
    </lineage>
</organism>
<gene>
    <name evidence="8" type="primary">modA</name>
    <name evidence="8" type="ORF">E0W69_006870</name>
</gene>
<keyword evidence="9" id="KW-1185">Reference proteome</keyword>
<dbReference type="Pfam" id="PF13531">
    <property type="entry name" value="SBP_bac_11"/>
    <property type="match status" value="1"/>
</dbReference>
<dbReference type="GO" id="GO:0015689">
    <property type="term" value="P:molybdate ion transport"/>
    <property type="evidence" value="ECO:0007669"/>
    <property type="project" value="InterPro"/>
</dbReference>
<comment type="subunit">
    <text evidence="5">The complex is composed of two ATP-binding proteins (ModC), two transmembrane proteins (ModB) and a solute-binding protein (ModA).</text>
</comment>
<feature type="binding site" evidence="6">
    <location>
        <position position="165"/>
    </location>
    <ligand>
        <name>molybdate</name>
        <dbReference type="ChEBI" id="CHEBI:36264"/>
    </ligand>
</feature>
<evidence type="ECO:0000256" key="3">
    <source>
        <dbReference type="ARBA" id="ARBA00022723"/>
    </source>
</evidence>
<dbReference type="PANTHER" id="PTHR30632">
    <property type="entry name" value="MOLYBDATE-BINDING PERIPLASMIC PROTEIN"/>
    <property type="match status" value="1"/>
</dbReference>
<feature type="binding site" evidence="6">
    <location>
        <position position="57"/>
    </location>
    <ligand>
        <name>molybdate</name>
        <dbReference type="ChEBI" id="CHEBI:36264"/>
    </ligand>
</feature>
<dbReference type="EMBL" id="CP044016">
    <property type="protein sequence ID" value="QES88391.1"/>
    <property type="molecule type" value="Genomic_DNA"/>
</dbReference>
<dbReference type="AlphaFoldDB" id="A0A5P2GA25"/>
<dbReference type="KEGG" id="arac:E0W69_006870"/>
<dbReference type="InterPro" id="IPR050682">
    <property type="entry name" value="ModA/WtpA"/>
</dbReference>
<feature type="signal peptide" evidence="7">
    <location>
        <begin position="1"/>
        <end position="19"/>
    </location>
</feature>
<evidence type="ECO:0000256" key="2">
    <source>
        <dbReference type="ARBA" id="ARBA00022505"/>
    </source>
</evidence>
<dbReference type="GO" id="GO:1901359">
    <property type="term" value="F:tungstate binding"/>
    <property type="evidence" value="ECO:0007669"/>
    <property type="project" value="UniProtKB-ARBA"/>
</dbReference>
<dbReference type="NCBIfam" id="TIGR01256">
    <property type="entry name" value="modA"/>
    <property type="match status" value="1"/>
</dbReference>
<feature type="chain" id="PRO_5024459622" evidence="7">
    <location>
        <begin position="20"/>
        <end position="246"/>
    </location>
</feature>
<dbReference type="InterPro" id="IPR044084">
    <property type="entry name" value="AvModA-like_subst-bd"/>
</dbReference>
<keyword evidence="3 6" id="KW-0479">Metal-binding</keyword>
<dbReference type="GO" id="GO:0046872">
    <property type="term" value="F:metal ion binding"/>
    <property type="evidence" value="ECO:0007669"/>
    <property type="project" value="UniProtKB-KW"/>
</dbReference>
<sequence>MKKLSILIAILFSCYTSFSQEKITVAVAANMQYTIQTLIKEFNKQDKTQVQVVIGASGNLTQEILNGAPFDIFVSADTKFPEKLHEQNKTIGIPKTYAQGILVLWTAKPNIKLPKSVQELKNPNYKKIAIANTETAPYGSAAKYVLEKAKVWNEIQGKLVTGESITQTSQFIATQNVEIGFTAKSIVVATPAENKGKWLAIKAADYPPINQAAALLKNNTEAQKFYNFLYSNTAKSIYKQFGYLVP</sequence>
<dbReference type="GO" id="GO:0030973">
    <property type="term" value="F:molybdate ion binding"/>
    <property type="evidence" value="ECO:0007669"/>
    <property type="project" value="InterPro"/>
</dbReference>
<dbReference type="PIRSF" id="PIRSF004846">
    <property type="entry name" value="ModA"/>
    <property type="match status" value="1"/>
</dbReference>
<reference evidence="8 9" key="1">
    <citation type="submission" date="2019-09" db="EMBL/GenBank/DDBJ databases">
        <title>Complete genome sequence of Arachidicoccus sp. B3-10 isolated from apple orchard soil.</title>
        <authorList>
            <person name="Kim H.S."/>
            <person name="Han K.-I."/>
            <person name="Suh M.K."/>
            <person name="Lee K.C."/>
            <person name="Eom M.K."/>
            <person name="Kim J.-S."/>
            <person name="Kang S.W."/>
            <person name="Sin Y."/>
            <person name="Lee J.-S."/>
        </authorList>
    </citation>
    <scope>NUCLEOTIDE SEQUENCE [LARGE SCALE GENOMIC DNA]</scope>
    <source>
        <strain evidence="8 9">B3-10</strain>
    </source>
</reference>
<evidence type="ECO:0000256" key="6">
    <source>
        <dbReference type="PIRSR" id="PIRSR004846-1"/>
    </source>
</evidence>
<dbReference type="Proteomes" id="UP000292424">
    <property type="component" value="Chromosome"/>
</dbReference>
<keyword evidence="4 7" id="KW-0732">Signal</keyword>
<dbReference type="OrthoDB" id="9785015at2"/>
<accession>A0A5P2GA25</accession>